<dbReference type="EMBL" id="LT629763">
    <property type="protein sequence ID" value="SDS28551.1"/>
    <property type="molecule type" value="Genomic_DNA"/>
</dbReference>
<evidence type="ECO:0000313" key="1">
    <source>
        <dbReference type="EMBL" id="SDS28551.1"/>
    </source>
</evidence>
<gene>
    <name evidence="1" type="ORF">SAMN05216271_1581</name>
</gene>
<dbReference type="AlphaFoldDB" id="A0A1H1QYD7"/>
<evidence type="ECO:0000313" key="2">
    <source>
        <dbReference type="Proteomes" id="UP000243413"/>
    </source>
</evidence>
<accession>A0A1H1QYD7</accession>
<dbReference type="RefSeq" id="WP_092285461.1">
    <property type="nucleotide sequence ID" value="NZ_LT629763.1"/>
</dbReference>
<name>A0A1H1QYD7_9GAMM</name>
<organism evidence="1 2">
    <name type="scientific">Halopseudomonas sabulinigri</name>
    <dbReference type="NCBI Taxonomy" id="472181"/>
    <lineage>
        <taxon>Bacteria</taxon>
        <taxon>Pseudomonadati</taxon>
        <taxon>Pseudomonadota</taxon>
        <taxon>Gammaproteobacteria</taxon>
        <taxon>Pseudomonadales</taxon>
        <taxon>Pseudomonadaceae</taxon>
        <taxon>Halopseudomonas</taxon>
    </lineage>
</organism>
<proteinExistence type="predicted"/>
<evidence type="ECO:0008006" key="3">
    <source>
        <dbReference type="Google" id="ProtNLM"/>
    </source>
</evidence>
<protein>
    <recommendedName>
        <fullName evidence="3">Glycosyltransferase family 52</fullName>
    </recommendedName>
</protein>
<reference evidence="2" key="1">
    <citation type="submission" date="2016-10" db="EMBL/GenBank/DDBJ databases">
        <authorList>
            <person name="Varghese N."/>
            <person name="Submissions S."/>
        </authorList>
    </citation>
    <scope>NUCLEOTIDE SEQUENCE [LARGE SCALE GENOMIC DNA]</scope>
    <source>
        <strain evidence="2">JCM 14963</strain>
    </source>
</reference>
<dbReference type="Proteomes" id="UP000243413">
    <property type="component" value="Chromosome I"/>
</dbReference>
<dbReference type="STRING" id="472181.SAMN05216271_1581"/>
<sequence length="325" mass="37231">MVREMDLYVCKFSSWYHLLGVLAYFKRLKTKPRCIAFLATPFKGVSARTNERVMSECAEEVFFLKSVDELNSLLLDARWERKRVGLVTPTKRPYRVYKLISSKAASVKLILTEEGLGSYGGYRQDVKAYLREDLARVKLPLPIKYALALAVIFLLNSYFKFRVNERCFIFDSSFRLDQRMSSSYLDVLDTLSPMDFSLPGAGKYILVVTPPVVELGLISEEQLLAELDVLRVSLTGLADLLIKPHPIENVTKYRKFAVLPADTPAEWILMRCSEQIVQVVTPSSTFAYVSKFLFGRETRRFPGFDPLYETLTDRQQRLVASGRAW</sequence>
<dbReference type="OrthoDB" id="3721973at2"/>